<keyword evidence="3" id="KW-1185">Reference proteome</keyword>
<evidence type="ECO:0000313" key="3">
    <source>
        <dbReference type="Proteomes" id="UP000501690"/>
    </source>
</evidence>
<dbReference type="EMBL" id="CP039346">
    <property type="protein sequence ID" value="QCD83274.1"/>
    <property type="molecule type" value="Genomic_DNA"/>
</dbReference>
<dbReference type="AlphaFoldDB" id="A0A4D6L4B9"/>
<dbReference type="Proteomes" id="UP000501690">
    <property type="component" value="Linkage Group LG2"/>
</dbReference>
<feature type="compositionally biased region" description="Polar residues" evidence="1">
    <location>
        <begin position="1"/>
        <end position="19"/>
    </location>
</feature>
<reference evidence="2 3" key="1">
    <citation type="submission" date="2019-04" db="EMBL/GenBank/DDBJ databases">
        <title>An improved genome assembly and genetic linkage map for asparagus bean, Vigna unguiculata ssp. sesquipedialis.</title>
        <authorList>
            <person name="Xia Q."/>
            <person name="Zhang R."/>
            <person name="Dong Y."/>
        </authorList>
    </citation>
    <scope>NUCLEOTIDE SEQUENCE [LARGE SCALE GENOMIC DNA]</scope>
    <source>
        <tissue evidence="2">Leaf</tissue>
    </source>
</reference>
<evidence type="ECO:0000256" key="1">
    <source>
        <dbReference type="SAM" id="MobiDB-lite"/>
    </source>
</evidence>
<evidence type="ECO:0000313" key="2">
    <source>
        <dbReference type="EMBL" id="QCD83274.1"/>
    </source>
</evidence>
<proteinExistence type="predicted"/>
<sequence length="72" mass="8213">MSTSESQNVSSKVNFQKSKLSPEVKNYHRNSTSGSQKIFSEVNFRKSKNILGSQLPEVKKNTTEVDFRFQIS</sequence>
<accession>A0A4D6L4B9</accession>
<gene>
    <name evidence="2" type="ORF">DEO72_LG2g3618</name>
</gene>
<organism evidence="2 3">
    <name type="scientific">Vigna unguiculata</name>
    <name type="common">Cowpea</name>
    <dbReference type="NCBI Taxonomy" id="3917"/>
    <lineage>
        <taxon>Eukaryota</taxon>
        <taxon>Viridiplantae</taxon>
        <taxon>Streptophyta</taxon>
        <taxon>Embryophyta</taxon>
        <taxon>Tracheophyta</taxon>
        <taxon>Spermatophyta</taxon>
        <taxon>Magnoliopsida</taxon>
        <taxon>eudicotyledons</taxon>
        <taxon>Gunneridae</taxon>
        <taxon>Pentapetalae</taxon>
        <taxon>rosids</taxon>
        <taxon>fabids</taxon>
        <taxon>Fabales</taxon>
        <taxon>Fabaceae</taxon>
        <taxon>Papilionoideae</taxon>
        <taxon>50 kb inversion clade</taxon>
        <taxon>NPAAA clade</taxon>
        <taxon>indigoferoid/millettioid clade</taxon>
        <taxon>Phaseoleae</taxon>
        <taxon>Vigna</taxon>
    </lineage>
</organism>
<feature type="region of interest" description="Disordered" evidence="1">
    <location>
        <begin position="1"/>
        <end position="32"/>
    </location>
</feature>
<name>A0A4D6L4B9_VIGUN</name>
<protein>
    <submittedName>
        <fullName evidence="2">Uncharacterized protein</fullName>
    </submittedName>
</protein>